<dbReference type="InterPro" id="IPR010352">
    <property type="entry name" value="DUF945"/>
</dbReference>
<reference evidence="1 2" key="1">
    <citation type="submission" date="2018-12" db="EMBL/GenBank/DDBJ databases">
        <authorList>
            <consortium name="Pathogen Informatics"/>
        </authorList>
    </citation>
    <scope>NUCLEOTIDE SEQUENCE [LARGE SCALE GENOMIC DNA]</scope>
    <source>
        <strain evidence="1 2">NCTC9044</strain>
    </source>
</reference>
<protein>
    <submittedName>
        <fullName evidence="1">Putative GTP-binding protein</fullName>
    </submittedName>
</protein>
<dbReference type="AlphaFoldDB" id="A0A447XF77"/>
<dbReference type="Pfam" id="PF06097">
    <property type="entry name" value="DUF945"/>
    <property type="match status" value="1"/>
</dbReference>
<dbReference type="EMBL" id="LR134238">
    <property type="protein sequence ID" value="VED14236.1"/>
    <property type="molecule type" value="Genomic_DNA"/>
</dbReference>
<name>A0A447XF77_ECOLX</name>
<sequence length="70" mass="7708">MVAQANAQLKLTAPESNLEVSYQNYHRGVFSSQLQLLVKPIAGKENPWIKSGQSVIFNESVDHGPFPLPS</sequence>
<organism evidence="1 2">
    <name type="scientific">Escherichia coli</name>
    <dbReference type="NCBI Taxonomy" id="562"/>
    <lineage>
        <taxon>Bacteria</taxon>
        <taxon>Pseudomonadati</taxon>
        <taxon>Pseudomonadota</taxon>
        <taxon>Gammaproteobacteria</taxon>
        <taxon>Enterobacterales</taxon>
        <taxon>Enterobacteriaceae</taxon>
        <taxon>Escherichia</taxon>
    </lineage>
</organism>
<evidence type="ECO:0000313" key="2">
    <source>
        <dbReference type="Proteomes" id="UP000271797"/>
    </source>
</evidence>
<proteinExistence type="predicted"/>
<dbReference type="Proteomes" id="UP000271797">
    <property type="component" value="Chromosome"/>
</dbReference>
<evidence type="ECO:0000313" key="1">
    <source>
        <dbReference type="EMBL" id="VED14236.1"/>
    </source>
</evidence>
<accession>A0A447XF77</accession>
<gene>
    <name evidence="1" type="primary">ydgA_2</name>
    <name evidence="1" type="ORF">NCTC9044_05151</name>
</gene>